<dbReference type="InterPro" id="IPR053250">
    <property type="entry name" value="Glycosyltransferase_77"/>
</dbReference>
<name>A0A2J8A6Q5_9CHLO</name>
<dbReference type="GO" id="GO:0052325">
    <property type="term" value="P:cell wall pectin biosynthetic process"/>
    <property type="evidence" value="ECO:0007669"/>
    <property type="project" value="TreeGrafter"/>
</dbReference>
<dbReference type="GO" id="GO:0005794">
    <property type="term" value="C:Golgi apparatus"/>
    <property type="evidence" value="ECO:0007669"/>
    <property type="project" value="TreeGrafter"/>
</dbReference>
<dbReference type="OrthoDB" id="540503at2759"/>
<comment type="caution">
    <text evidence="1">The sequence shown here is derived from an EMBL/GenBank/DDBJ whole genome shotgun (WGS) entry which is preliminary data.</text>
</comment>
<reference evidence="1 2" key="1">
    <citation type="journal article" date="2017" name="Mol. Biol. Evol.">
        <title>The 4-celled Tetrabaena socialis nuclear genome reveals the essential components for genetic control of cell number at the origin of multicellularity in the volvocine lineage.</title>
        <authorList>
            <person name="Featherston J."/>
            <person name="Arakaki Y."/>
            <person name="Hanschen E.R."/>
            <person name="Ferris P.J."/>
            <person name="Michod R.E."/>
            <person name="Olson B.J.S.C."/>
            <person name="Nozaki H."/>
            <person name="Durand P.M."/>
        </authorList>
    </citation>
    <scope>NUCLEOTIDE SEQUENCE [LARGE SCALE GENOMIC DNA]</scope>
    <source>
        <strain evidence="1 2">NIES-571</strain>
    </source>
</reference>
<keyword evidence="2" id="KW-1185">Reference proteome</keyword>
<organism evidence="1 2">
    <name type="scientific">Tetrabaena socialis</name>
    <dbReference type="NCBI Taxonomy" id="47790"/>
    <lineage>
        <taxon>Eukaryota</taxon>
        <taxon>Viridiplantae</taxon>
        <taxon>Chlorophyta</taxon>
        <taxon>core chlorophytes</taxon>
        <taxon>Chlorophyceae</taxon>
        <taxon>CS clade</taxon>
        <taxon>Chlamydomonadales</taxon>
        <taxon>Tetrabaenaceae</taxon>
        <taxon>Tetrabaena</taxon>
    </lineage>
</organism>
<dbReference type="EMBL" id="PGGS01000140">
    <property type="protein sequence ID" value="PNH08212.1"/>
    <property type="molecule type" value="Genomic_DNA"/>
</dbReference>
<protein>
    <submittedName>
        <fullName evidence="1">Uncharacterized protein</fullName>
    </submittedName>
</protein>
<accession>A0A2J8A6Q5</accession>
<evidence type="ECO:0000313" key="1">
    <source>
        <dbReference type="EMBL" id="PNH08212.1"/>
    </source>
</evidence>
<gene>
    <name evidence="1" type="ORF">TSOC_005296</name>
</gene>
<dbReference type="Proteomes" id="UP000236333">
    <property type="component" value="Unassembled WGS sequence"/>
</dbReference>
<dbReference type="PANTHER" id="PTHR46936:SF1">
    <property type="entry name" value="ARABINOSYLTRANSFERASE XEG113"/>
    <property type="match status" value="1"/>
</dbReference>
<proteinExistence type="predicted"/>
<dbReference type="GO" id="GO:0052636">
    <property type="term" value="F:arabinosyltransferase activity"/>
    <property type="evidence" value="ECO:0007669"/>
    <property type="project" value="TreeGrafter"/>
</dbReference>
<evidence type="ECO:0000313" key="2">
    <source>
        <dbReference type="Proteomes" id="UP000236333"/>
    </source>
</evidence>
<dbReference type="PANTHER" id="PTHR46936">
    <property type="entry name" value="ARABINOSYLTRANSFERASE XEG113"/>
    <property type="match status" value="1"/>
</dbReference>
<sequence>MPSGFNSWPIDRTEEMIRFHVTAANHQLQQTYYAFAAALITNRTLVMPRFQCYCSKNWYQTQACRINHEQASTFPFVCALSHVMRVKKLQQGFSLPANTEYSGHRVFVREYSFLDNPKVPGELKHSYLEVVPSALPRLPGLTPNQLVLSLDNMTAGGSHPQGRRLTVAAPLADWELRAVLAPYADVRIIHFPQPGRTLSGFAKRETAVQYDEEIQKRVTYWCCRTPPEMKAWNLSEALQLVALPPDRHQHLPKIGPRASYMHQQPPMAQLVRPKS</sequence>
<dbReference type="AlphaFoldDB" id="A0A2J8A6Q5"/>